<dbReference type="InterPro" id="IPR027417">
    <property type="entry name" value="P-loop_NTPase"/>
</dbReference>
<dbReference type="PROSITE" id="PS50893">
    <property type="entry name" value="ABC_TRANSPORTER_2"/>
    <property type="match status" value="1"/>
</dbReference>
<keyword evidence="3" id="KW-0547">Nucleotide-binding</keyword>
<evidence type="ECO:0000256" key="6">
    <source>
        <dbReference type="ARBA" id="ARBA00022906"/>
    </source>
</evidence>
<keyword evidence="1" id="KW-0813">Transport</keyword>
<protein>
    <submittedName>
        <fullName evidence="11">Zinc transport system ATP-binding protein</fullName>
    </submittedName>
</protein>
<evidence type="ECO:0000256" key="7">
    <source>
        <dbReference type="ARBA" id="ARBA00022967"/>
    </source>
</evidence>
<dbReference type="GO" id="GO:0016887">
    <property type="term" value="F:ATP hydrolysis activity"/>
    <property type="evidence" value="ECO:0007669"/>
    <property type="project" value="InterPro"/>
</dbReference>
<dbReference type="AlphaFoldDB" id="A0A4R2N1Q1"/>
<dbReference type="PANTHER" id="PTHR42734">
    <property type="entry name" value="METAL TRANSPORT SYSTEM ATP-BINDING PROTEIN TM_0124-RELATED"/>
    <property type="match status" value="1"/>
</dbReference>
<evidence type="ECO:0000313" key="11">
    <source>
        <dbReference type="EMBL" id="TCP13505.1"/>
    </source>
</evidence>
<keyword evidence="2" id="KW-1003">Cell membrane</keyword>
<reference evidence="11 12" key="1">
    <citation type="submission" date="2019-03" db="EMBL/GenBank/DDBJ databases">
        <title>Genomic Encyclopedia of Type Strains, Phase IV (KMG-IV): sequencing the most valuable type-strain genomes for metagenomic binning, comparative biology and taxonomic classification.</title>
        <authorList>
            <person name="Goeker M."/>
        </authorList>
    </citation>
    <scope>NUCLEOTIDE SEQUENCE [LARGE SCALE GENOMIC DNA]</scope>
    <source>
        <strain evidence="11 12">DSM 28231</strain>
    </source>
</reference>
<keyword evidence="7" id="KW-1278">Translocase</keyword>
<keyword evidence="12" id="KW-1185">Reference proteome</keyword>
<dbReference type="InterPro" id="IPR003593">
    <property type="entry name" value="AAA+_ATPase"/>
</dbReference>
<organism evidence="11 12">
    <name type="scientific">Bisgaardia hudsonensis</name>
    <dbReference type="NCBI Taxonomy" id="109472"/>
    <lineage>
        <taxon>Bacteria</taxon>
        <taxon>Pseudomonadati</taxon>
        <taxon>Pseudomonadota</taxon>
        <taxon>Gammaproteobacteria</taxon>
        <taxon>Pasteurellales</taxon>
        <taxon>Pasteurellaceae</taxon>
        <taxon>Bisgaardia</taxon>
    </lineage>
</organism>
<evidence type="ECO:0000256" key="4">
    <source>
        <dbReference type="ARBA" id="ARBA00022833"/>
    </source>
</evidence>
<dbReference type="EMBL" id="SLXI01000002">
    <property type="protein sequence ID" value="TCP13505.1"/>
    <property type="molecule type" value="Genomic_DNA"/>
</dbReference>
<sequence length="280" mass="31495">MKNKLFYADYHIPIYLIMKINSIKQPLVILKDINVKLSQNILQDINLTLYPNSIITIVGPNGGGKSTLLKVLLKLLTPTSGEVIHSKNLRIGYVPQKIHIDHSLPINVRKFLSLKKGIKKTDIEEALALLGIAHLSDSNMQKLSGGEMQRVLLARAILNKPNLLVLDEPTQGVDIIGQAELYQLIHQTQQKLQCAILMVSHDLNIVMADTHEVLCINQHICCAGTPEIVSNNPKFIQLFGNQFSKNIAVYTHHHDHKHNIHGDVCCRSEQHFDNCTHKEQ</sequence>
<accession>A0A4R2N1Q1</accession>
<dbReference type="PANTHER" id="PTHR42734:SF9">
    <property type="entry name" value="ZINC IMPORT ATP-BINDING PROTEIN ZNUC"/>
    <property type="match status" value="1"/>
</dbReference>
<comment type="caution">
    <text evidence="11">The sequence shown here is derived from an EMBL/GenBank/DDBJ whole genome shotgun (WGS) entry which is preliminary data.</text>
</comment>
<dbReference type="InterPro" id="IPR050153">
    <property type="entry name" value="Metal_Ion_Import_ABC"/>
</dbReference>
<dbReference type="GO" id="GO:0010043">
    <property type="term" value="P:response to zinc ion"/>
    <property type="evidence" value="ECO:0007669"/>
    <property type="project" value="TreeGrafter"/>
</dbReference>
<keyword evidence="4" id="KW-0862">Zinc</keyword>
<dbReference type="GO" id="GO:0005524">
    <property type="term" value="F:ATP binding"/>
    <property type="evidence" value="ECO:0007669"/>
    <property type="project" value="UniProtKB-KW"/>
</dbReference>
<dbReference type="InterPro" id="IPR017871">
    <property type="entry name" value="ABC_transporter-like_CS"/>
</dbReference>
<evidence type="ECO:0000259" key="10">
    <source>
        <dbReference type="PROSITE" id="PS50893"/>
    </source>
</evidence>
<proteinExistence type="predicted"/>
<evidence type="ECO:0000256" key="1">
    <source>
        <dbReference type="ARBA" id="ARBA00022448"/>
    </source>
</evidence>
<keyword evidence="5 11" id="KW-0067">ATP-binding</keyword>
<keyword evidence="6" id="KW-0864">Zinc transport</keyword>
<evidence type="ECO:0000256" key="8">
    <source>
        <dbReference type="ARBA" id="ARBA00023065"/>
    </source>
</evidence>
<dbReference type="Gene3D" id="3.40.50.300">
    <property type="entry name" value="P-loop containing nucleotide triphosphate hydrolases"/>
    <property type="match status" value="1"/>
</dbReference>
<dbReference type="GO" id="GO:0006829">
    <property type="term" value="P:zinc ion transport"/>
    <property type="evidence" value="ECO:0007669"/>
    <property type="project" value="UniProtKB-KW"/>
</dbReference>
<keyword evidence="9" id="KW-0472">Membrane</keyword>
<dbReference type="SMART" id="SM00382">
    <property type="entry name" value="AAA"/>
    <property type="match status" value="1"/>
</dbReference>
<evidence type="ECO:0000256" key="2">
    <source>
        <dbReference type="ARBA" id="ARBA00022475"/>
    </source>
</evidence>
<evidence type="ECO:0000313" key="12">
    <source>
        <dbReference type="Proteomes" id="UP000294841"/>
    </source>
</evidence>
<dbReference type="NCBIfam" id="NF007090">
    <property type="entry name" value="PRK09544.1"/>
    <property type="match status" value="1"/>
</dbReference>
<evidence type="ECO:0000256" key="5">
    <source>
        <dbReference type="ARBA" id="ARBA00022840"/>
    </source>
</evidence>
<dbReference type="SUPFAM" id="SSF52540">
    <property type="entry name" value="P-loop containing nucleoside triphosphate hydrolases"/>
    <property type="match status" value="1"/>
</dbReference>
<evidence type="ECO:0000256" key="9">
    <source>
        <dbReference type="ARBA" id="ARBA00023136"/>
    </source>
</evidence>
<feature type="domain" description="ABC transporter" evidence="10">
    <location>
        <begin position="18"/>
        <end position="242"/>
    </location>
</feature>
<name>A0A4R2N1Q1_9PAST</name>
<dbReference type="FunFam" id="3.40.50.300:FF:000392">
    <property type="entry name" value="Zinc import ATP-binding protein ZnuC"/>
    <property type="match status" value="1"/>
</dbReference>
<gene>
    <name evidence="11" type="ORF">EV697_102391</name>
</gene>
<keyword evidence="8" id="KW-0406">Ion transport</keyword>
<dbReference type="Proteomes" id="UP000294841">
    <property type="component" value="Unassembled WGS sequence"/>
</dbReference>
<dbReference type="Pfam" id="PF00005">
    <property type="entry name" value="ABC_tran"/>
    <property type="match status" value="1"/>
</dbReference>
<dbReference type="PROSITE" id="PS00211">
    <property type="entry name" value="ABC_TRANSPORTER_1"/>
    <property type="match status" value="1"/>
</dbReference>
<evidence type="ECO:0000256" key="3">
    <source>
        <dbReference type="ARBA" id="ARBA00022741"/>
    </source>
</evidence>
<dbReference type="InterPro" id="IPR003439">
    <property type="entry name" value="ABC_transporter-like_ATP-bd"/>
</dbReference>